<evidence type="ECO:0000259" key="1">
    <source>
        <dbReference type="Pfam" id="PF26555"/>
    </source>
</evidence>
<accession>A0A0S1XE62</accession>
<gene>
    <name evidence="3" type="ORF">TBCH5v1_2170</name>
</gene>
<reference evidence="3 4" key="1">
    <citation type="journal article" date="2016" name="Genome Announc.">
        <title>Complete genome sequence of the hyperthermophilic and piezophilic archaeon Thermococcus barophilus Ch5, capable of growth at the expense of hydrogenogenesis from carbon monoxide and formate.</title>
        <authorList>
            <person name="Oger P."/>
            <person name="Sokolova T.G."/>
            <person name="Kozhevnikova D.A."/>
            <person name="Taranov E.A."/>
            <person name="Vannier P."/>
            <person name="Lee H.S."/>
            <person name="Kwon K.K."/>
            <person name="Kang S.G."/>
            <person name="Lee J.H."/>
            <person name="Bonch-Osmolovskaya E.A."/>
            <person name="Lebedinsky A.V."/>
        </authorList>
    </citation>
    <scope>NUCLEOTIDE SEQUENCE [LARGE SCALE GENOMIC DNA]</scope>
    <source>
        <strain evidence="4">Ch5</strain>
    </source>
</reference>
<proteinExistence type="predicted"/>
<evidence type="ECO:0000313" key="4">
    <source>
        <dbReference type="Proteomes" id="UP000066042"/>
    </source>
</evidence>
<dbReference type="Pfam" id="PF26555">
    <property type="entry name" value="HTH_78"/>
    <property type="match status" value="1"/>
</dbReference>
<dbReference type="InterPro" id="IPR058836">
    <property type="entry name" value="DUF8183_C"/>
</dbReference>
<feature type="domain" description="DUF8183" evidence="2">
    <location>
        <begin position="4"/>
        <end position="134"/>
    </location>
</feature>
<dbReference type="RefSeq" id="WP_056934524.1">
    <property type="nucleotide sequence ID" value="NZ_CP013050.1"/>
</dbReference>
<dbReference type="Pfam" id="PF26556">
    <property type="entry name" value="DUF8183"/>
    <property type="match status" value="1"/>
</dbReference>
<name>A0A0S1XE62_THEBA</name>
<dbReference type="GeneID" id="26137393"/>
<dbReference type="InterPro" id="IPR058496">
    <property type="entry name" value="DUF8183_N"/>
</dbReference>
<evidence type="ECO:0000259" key="2">
    <source>
        <dbReference type="Pfam" id="PF26556"/>
    </source>
</evidence>
<protein>
    <submittedName>
        <fullName evidence="3">Uncharacterized protein</fullName>
    </submittedName>
</protein>
<feature type="domain" description="DUF8183" evidence="1">
    <location>
        <begin position="136"/>
        <end position="191"/>
    </location>
</feature>
<dbReference type="STRING" id="55802.TBCH5v1_2170"/>
<organism evidence="3 4">
    <name type="scientific">Thermococcus barophilus</name>
    <dbReference type="NCBI Taxonomy" id="55802"/>
    <lineage>
        <taxon>Archaea</taxon>
        <taxon>Methanobacteriati</taxon>
        <taxon>Methanobacteriota</taxon>
        <taxon>Thermococci</taxon>
        <taxon>Thermococcales</taxon>
        <taxon>Thermococcaceae</taxon>
        <taxon>Thermococcus</taxon>
    </lineage>
</organism>
<dbReference type="EMBL" id="CP013050">
    <property type="protein sequence ID" value="ALM76070.1"/>
    <property type="molecule type" value="Genomic_DNA"/>
</dbReference>
<evidence type="ECO:0000313" key="3">
    <source>
        <dbReference type="EMBL" id="ALM76070.1"/>
    </source>
</evidence>
<dbReference type="Proteomes" id="UP000066042">
    <property type="component" value="Chromosome"/>
</dbReference>
<dbReference type="PATRIC" id="fig|55802.8.peg.2151"/>
<dbReference type="AlphaFoldDB" id="A0A0S1XE62"/>
<sequence>MEEQVIQWLREGRDDAQDIVDLPWNVKKIEEHFYIAEYPKMPFVLNILFSEEFVHLMVPFGLETTALPLAERLKIYHAMLVLNDKINLLKFTLSGINDEIILRVDLDRKTLGKAEFNDALTALLIGINELVRALKVEEDFAQAVFERIVLMLIDRIQRGATRDDLIKFLVVKVGMSKEEAEKFIDEILRSQGISKKKGIDIGYI</sequence>